<dbReference type="InterPro" id="IPR003594">
    <property type="entry name" value="HATPase_dom"/>
</dbReference>
<dbReference type="RefSeq" id="WP_146350438.1">
    <property type="nucleotide sequence ID" value="NZ_VOBR01000005.1"/>
</dbReference>
<evidence type="ECO:0000256" key="4">
    <source>
        <dbReference type="ARBA" id="ARBA00012438"/>
    </source>
</evidence>
<dbReference type="SMART" id="SM00091">
    <property type="entry name" value="PAS"/>
    <property type="match status" value="1"/>
</dbReference>
<dbReference type="InterPro" id="IPR013767">
    <property type="entry name" value="PAS_fold"/>
</dbReference>
<keyword evidence="7" id="KW-0418">Kinase</keyword>
<dbReference type="PRINTS" id="PR00344">
    <property type="entry name" value="BCTRLSENSOR"/>
</dbReference>
<dbReference type="Gene3D" id="3.30.450.40">
    <property type="match status" value="1"/>
</dbReference>
<dbReference type="Gene3D" id="1.10.287.130">
    <property type="match status" value="1"/>
</dbReference>
<dbReference type="InterPro" id="IPR000014">
    <property type="entry name" value="PAS"/>
</dbReference>
<feature type="domain" description="PAC" evidence="12">
    <location>
        <begin position="382"/>
        <end position="432"/>
    </location>
</feature>
<dbReference type="GO" id="GO:0005886">
    <property type="term" value="C:plasma membrane"/>
    <property type="evidence" value="ECO:0007669"/>
    <property type="project" value="UniProtKB-SubCell"/>
</dbReference>
<evidence type="ECO:0000256" key="6">
    <source>
        <dbReference type="ARBA" id="ARBA00022679"/>
    </source>
</evidence>
<dbReference type="AlphaFoldDB" id="A0A563EXU7"/>
<dbReference type="InterPro" id="IPR004358">
    <property type="entry name" value="Sig_transdc_His_kin-like_C"/>
</dbReference>
<dbReference type="PANTHER" id="PTHR43047:SF72">
    <property type="entry name" value="OSMOSENSING HISTIDINE PROTEIN KINASE SLN1"/>
    <property type="match status" value="1"/>
</dbReference>
<dbReference type="Pfam" id="PF02518">
    <property type="entry name" value="HATPase_c"/>
    <property type="match status" value="1"/>
</dbReference>
<evidence type="ECO:0000256" key="8">
    <source>
        <dbReference type="ARBA" id="ARBA00023012"/>
    </source>
</evidence>
<keyword evidence="6" id="KW-0808">Transferase</keyword>
<comment type="catalytic activity">
    <reaction evidence="1">
        <text>ATP + protein L-histidine = ADP + protein N-phospho-L-histidine.</text>
        <dbReference type="EC" id="2.7.13.3"/>
    </reaction>
</comment>
<feature type="domain" description="PAS" evidence="11">
    <location>
        <begin position="304"/>
        <end position="358"/>
    </location>
</feature>
<dbReference type="Pfam" id="PF00989">
    <property type="entry name" value="PAS"/>
    <property type="match status" value="1"/>
</dbReference>
<dbReference type="EC" id="2.7.13.3" evidence="4"/>
<dbReference type="InterPro" id="IPR035965">
    <property type="entry name" value="PAS-like_dom_sf"/>
</dbReference>
<gene>
    <name evidence="13" type="ORF">FKR81_08565</name>
</gene>
<dbReference type="InterPro" id="IPR036890">
    <property type="entry name" value="HATPase_C_sf"/>
</dbReference>
<keyword evidence="9" id="KW-0472">Membrane</keyword>
<dbReference type="Proteomes" id="UP000316639">
    <property type="component" value="Unassembled WGS sequence"/>
</dbReference>
<comment type="subcellular location">
    <subcellularLocation>
        <location evidence="3">Cell membrane</location>
    </subcellularLocation>
</comment>
<feature type="domain" description="Histidine kinase" evidence="10">
    <location>
        <begin position="457"/>
        <end position="676"/>
    </location>
</feature>
<dbReference type="FunFam" id="3.30.565.10:FF:000006">
    <property type="entry name" value="Sensor histidine kinase WalK"/>
    <property type="match status" value="1"/>
</dbReference>
<dbReference type="SUPFAM" id="SSF47384">
    <property type="entry name" value="Homodimeric domain of signal transducing histidine kinase"/>
    <property type="match status" value="1"/>
</dbReference>
<evidence type="ECO:0000313" key="14">
    <source>
        <dbReference type="Proteomes" id="UP000316639"/>
    </source>
</evidence>
<dbReference type="PROSITE" id="PS50109">
    <property type="entry name" value="HIS_KIN"/>
    <property type="match status" value="1"/>
</dbReference>
<dbReference type="InterPro" id="IPR005467">
    <property type="entry name" value="His_kinase_dom"/>
</dbReference>
<dbReference type="InterPro" id="IPR036097">
    <property type="entry name" value="HisK_dim/P_sf"/>
</dbReference>
<dbReference type="SUPFAM" id="SSF55874">
    <property type="entry name" value="ATPase domain of HSP90 chaperone/DNA topoisomerase II/histidine kinase"/>
    <property type="match status" value="1"/>
</dbReference>
<dbReference type="InterPro" id="IPR000700">
    <property type="entry name" value="PAS-assoc_C"/>
</dbReference>
<comment type="caution">
    <text evidence="13">The sequence shown here is derived from an EMBL/GenBank/DDBJ whole genome shotgun (WGS) entry which is preliminary data.</text>
</comment>
<keyword evidence="14" id="KW-1185">Reference proteome</keyword>
<dbReference type="SMART" id="SM00388">
    <property type="entry name" value="HisKA"/>
    <property type="match status" value="1"/>
</dbReference>
<dbReference type="EMBL" id="VOBR01000005">
    <property type="protein sequence ID" value="TWP52382.1"/>
    <property type="molecule type" value="Genomic_DNA"/>
</dbReference>
<dbReference type="InterPro" id="IPR029016">
    <property type="entry name" value="GAF-like_dom_sf"/>
</dbReference>
<dbReference type="CDD" id="cd00130">
    <property type="entry name" value="PAS"/>
    <property type="match status" value="1"/>
</dbReference>
<dbReference type="Pfam" id="PF00512">
    <property type="entry name" value="HisKA"/>
    <property type="match status" value="1"/>
</dbReference>
<evidence type="ECO:0000259" key="12">
    <source>
        <dbReference type="PROSITE" id="PS50113"/>
    </source>
</evidence>
<name>A0A563EXU7_9PSEU</name>
<dbReference type="CDD" id="cd00082">
    <property type="entry name" value="HisKA"/>
    <property type="match status" value="1"/>
</dbReference>
<dbReference type="CDD" id="cd00075">
    <property type="entry name" value="HATPase"/>
    <property type="match status" value="1"/>
</dbReference>
<dbReference type="SMART" id="SM00387">
    <property type="entry name" value="HATPase_c"/>
    <property type="match status" value="1"/>
</dbReference>
<dbReference type="PANTHER" id="PTHR43047">
    <property type="entry name" value="TWO-COMPONENT HISTIDINE PROTEIN KINASE"/>
    <property type="match status" value="1"/>
</dbReference>
<dbReference type="GO" id="GO:0009927">
    <property type="term" value="F:histidine phosphotransfer kinase activity"/>
    <property type="evidence" value="ECO:0007669"/>
    <property type="project" value="TreeGrafter"/>
</dbReference>
<evidence type="ECO:0000256" key="1">
    <source>
        <dbReference type="ARBA" id="ARBA00000085"/>
    </source>
</evidence>
<evidence type="ECO:0000256" key="2">
    <source>
        <dbReference type="ARBA" id="ARBA00001968"/>
    </source>
</evidence>
<evidence type="ECO:0000256" key="9">
    <source>
        <dbReference type="ARBA" id="ARBA00023136"/>
    </source>
</evidence>
<dbReference type="Gene3D" id="3.30.565.10">
    <property type="entry name" value="Histidine kinase-like ATPase, C-terminal domain"/>
    <property type="match status" value="1"/>
</dbReference>
<dbReference type="PROSITE" id="PS50112">
    <property type="entry name" value="PAS"/>
    <property type="match status" value="1"/>
</dbReference>
<dbReference type="SUPFAM" id="SSF55781">
    <property type="entry name" value="GAF domain-like"/>
    <property type="match status" value="2"/>
</dbReference>
<dbReference type="OrthoDB" id="340764at2"/>
<dbReference type="PROSITE" id="PS50113">
    <property type="entry name" value="PAC"/>
    <property type="match status" value="1"/>
</dbReference>
<dbReference type="GO" id="GO:0000155">
    <property type="term" value="F:phosphorelay sensor kinase activity"/>
    <property type="evidence" value="ECO:0007669"/>
    <property type="project" value="InterPro"/>
</dbReference>
<dbReference type="Gene3D" id="3.30.450.20">
    <property type="entry name" value="PAS domain"/>
    <property type="match status" value="1"/>
</dbReference>
<reference evidence="13 14" key="1">
    <citation type="submission" date="2019-07" db="EMBL/GenBank/DDBJ databases">
        <title>Lentzea xizangensis sp. nov., isolated from Qinghai-Tibetan Plateau Soils.</title>
        <authorList>
            <person name="Huang J."/>
        </authorList>
    </citation>
    <scope>NUCLEOTIDE SEQUENCE [LARGE SCALE GENOMIC DNA]</scope>
    <source>
        <strain evidence="13 14">FXJ1.1311</strain>
    </source>
</reference>
<evidence type="ECO:0000259" key="10">
    <source>
        <dbReference type="PROSITE" id="PS50109"/>
    </source>
</evidence>
<dbReference type="NCBIfam" id="TIGR00229">
    <property type="entry name" value="sensory_box"/>
    <property type="match status" value="1"/>
</dbReference>
<keyword evidence="8" id="KW-0902">Two-component regulatory system</keyword>
<accession>A0A563EXU7</accession>
<proteinExistence type="predicted"/>
<dbReference type="GO" id="GO:0006355">
    <property type="term" value="P:regulation of DNA-templated transcription"/>
    <property type="evidence" value="ECO:0007669"/>
    <property type="project" value="InterPro"/>
</dbReference>
<evidence type="ECO:0000259" key="11">
    <source>
        <dbReference type="PROSITE" id="PS50112"/>
    </source>
</evidence>
<evidence type="ECO:0000256" key="5">
    <source>
        <dbReference type="ARBA" id="ARBA00022553"/>
    </source>
</evidence>
<organism evidence="13 14">
    <name type="scientific">Lentzea tibetensis</name>
    <dbReference type="NCBI Taxonomy" id="2591470"/>
    <lineage>
        <taxon>Bacteria</taxon>
        <taxon>Bacillati</taxon>
        <taxon>Actinomycetota</taxon>
        <taxon>Actinomycetes</taxon>
        <taxon>Pseudonocardiales</taxon>
        <taxon>Pseudonocardiaceae</taxon>
        <taxon>Lentzea</taxon>
    </lineage>
</organism>
<evidence type="ECO:0000256" key="3">
    <source>
        <dbReference type="ARBA" id="ARBA00004236"/>
    </source>
</evidence>
<sequence length="679" mass="73873">MRTAEGLVATGPYCLDDAVLIATALGRVPIAGVALLERDELRLREVRGMPPDRYGELLPLCQQTVDADDLVVFARPRRSTGRVVHYYAGVPIRADDRRPVGVVFIAAYDAPHFDHVAHDALWVLGRQVERQLEAEWAGKATDLLSRVVSTAHGASGVGEALRSCLEEVCAFAEWPVGHAYVPADDGTGELMSSGVWHCADERRFTRLRDVTGAARVAPGAGLPGEVAATMCPKWMDRLDLAEIGVSSAFAFPVCANGELVAVLEFFHDDIRSPSPHLLDVVTELGRELGVAATRISDRARLRDTVHQLRKIIGTAHDAFVALDGDGLVTEWNEAAERMFGWRREQMLGVSLADRVVPDRYREEHVAGIARLKATGEGPVLGRQVELSAVRKNGQEFPIELLVWEPQSSDVYRFNAFVRDISDRKEAERALHAAYAREQEVVEELRRLDRTKTDFIANVSHELRTPLTSISGYLELLVDGAAGELSGEQLDLTSVMQRNTQRLLRLVKDILTVGKMDSGQFRPDLVPTDLGALVAAAVKSVEPEAVGKAINLVSQVGPDQITVPADPNQLDRALLNLLSNAVKFTRPAGSVAVRVRRIGNEARITVADTGIGIPADELPRLFDRFFRSSLAADNEIQGTGLGLAIVKHIVEQHGGAISVTSRPGEGTMVAVVLPICGPQP</sequence>
<evidence type="ECO:0000313" key="13">
    <source>
        <dbReference type="EMBL" id="TWP52382.1"/>
    </source>
</evidence>
<evidence type="ECO:0000256" key="7">
    <source>
        <dbReference type="ARBA" id="ARBA00022777"/>
    </source>
</evidence>
<comment type="cofactor">
    <cofactor evidence="2">
        <name>a divalent metal cation</name>
        <dbReference type="ChEBI" id="CHEBI:60240"/>
    </cofactor>
</comment>
<protein>
    <recommendedName>
        <fullName evidence="4">histidine kinase</fullName>
        <ecNumber evidence="4">2.7.13.3</ecNumber>
    </recommendedName>
</protein>
<keyword evidence="5" id="KW-0597">Phosphoprotein</keyword>
<dbReference type="SUPFAM" id="SSF55785">
    <property type="entry name" value="PYP-like sensor domain (PAS domain)"/>
    <property type="match status" value="1"/>
</dbReference>
<dbReference type="InterPro" id="IPR003661">
    <property type="entry name" value="HisK_dim/P_dom"/>
</dbReference>
<dbReference type="GO" id="GO:0005509">
    <property type="term" value="F:calcium ion binding"/>
    <property type="evidence" value="ECO:0007669"/>
    <property type="project" value="UniProtKB-ARBA"/>
</dbReference>
<dbReference type="FunFam" id="1.10.287.130:FF:000001">
    <property type="entry name" value="Two-component sensor histidine kinase"/>
    <property type="match status" value="1"/>
</dbReference>